<sequence>MHRPVARRKLGVFGVDRRINSPKFPTYPYTAVGQLLVRDNDNRYECSGALIAPDKVLTAAHCLYNRRAQTFYTVVGFSAGRYRSNTTGEVRDPFGMQTWAHIDIVDGYVNSKFEDPNPMDLAVVSLQEPVGYAAGWMGLFKPCQPTFQQSYTAFTAGYPVDKPQGHGVTTNCTTTQIDCNAGYQYHSCDAVEGQSGSAMWMLQMDPVTQLYLPYVRAVHNVEWRAADGITVIANSAVAITPSHYQLLANWTSDSSGAKALPPAGARNIQTSYIFGEPYRGWGLGREKLRDLVVAGF</sequence>
<evidence type="ECO:0000256" key="2">
    <source>
        <dbReference type="ARBA" id="ARBA00008764"/>
    </source>
</evidence>
<dbReference type="InterPro" id="IPR050966">
    <property type="entry name" value="Glutamyl_endopeptidase"/>
</dbReference>
<keyword evidence="10" id="KW-1185">Reference proteome</keyword>
<evidence type="ECO:0000256" key="3">
    <source>
        <dbReference type="ARBA" id="ARBA00022670"/>
    </source>
</evidence>
<evidence type="ECO:0000256" key="6">
    <source>
        <dbReference type="ARBA" id="ARBA00022825"/>
    </source>
</evidence>
<keyword evidence="6 7" id="KW-0720">Serine protease</keyword>
<dbReference type="GO" id="GO:0006508">
    <property type="term" value="P:proteolysis"/>
    <property type="evidence" value="ECO:0007669"/>
    <property type="project" value="UniProtKB-KW"/>
</dbReference>
<dbReference type="SUPFAM" id="SSF50494">
    <property type="entry name" value="Trypsin-like serine proteases"/>
    <property type="match status" value="1"/>
</dbReference>
<feature type="domain" description="Peptidase S1" evidence="8">
    <location>
        <begin position="37"/>
        <end position="198"/>
    </location>
</feature>
<evidence type="ECO:0000256" key="4">
    <source>
        <dbReference type="ARBA" id="ARBA00022729"/>
    </source>
</evidence>
<proteinExistence type="inferred from homology"/>
<organism evidence="9 10">
    <name type="scientific">Haematococcus lacustris</name>
    <name type="common">Green alga</name>
    <name type="synonym">Haematococcus pluvialis</name>
    <dbReference type="NCBI Taxonomy" id="44745"/>
    <lineage>
        <taxon>Eukaryota</taxon>
        <taxon>Viridiplantae</taxon>
        <taxon>Chlorophyta</taxon>
        <taxon>core chlorophytes</taxon>
        <taxon>Chlorophyceae</taxon>
        <taxon>CS clade</taxon>
        <taxon>Chlamydomonadales</taxon>
        <taxon>Haematococcaceae</taxon>
        <taxon>Haematococcus</taxon>
    </lineage>
</organism>
<evidence type="ECO:0000256" key="1">
    <source>
        <dbReference type="ARBA" id="ARBA00007664"/>
    </source>
</evidence>
<comment type="similarity">
    <text evidence="2 7">Belongs to the peptidase S1B family.</text>
</comment>
<dbReference type="InterPro" id="IPR008256">
    <property type="entry name" value="Peptidase_S1B"/>
</dbReference>
<dbReference type="EC" id="3.4.21.-" evidence="7"/>
<dbReference type="AlphaFoldDB" id="A0A699ZDZ0"/>
<evidence type="ECO:0000313" key="9">
    <source>
        <dbReference type="EMBL" id="GFH13732.1"/>
    </source>
</evidence>
<keyword evidence="4" id="KW-0732">Signal</keyword>
<evidence type="ECO:0000313" key="10">
    <source>
        <dbReference type="Proteomes" id="UP000485058"/>
    </source>
</evidence>
<dbReference type="PROSITE" id="PS00134">
    <property type="entry name" value="TRYPSIN_HIS"/>
    <property type="match status" value="1"/>
</dbReference>
<dbReference type="EMBL" id="BLLF01000646">
    <property type="protein sequence ID" value="GFH13732.1"/>
    <property type="molecule type" value="Genomic_DNA"/>
</dbReference>
<accession>A0A699ZDZ0</accession>
<keyword evidence="3 7" id="KW-0645">Protease</keyword>
<dbReference type="PANTHER" id="PTHR15462:SF8">
    <property type="entry name" value="SERINE PROTEASE"/>
    <property type="match status" value="1"/>
</dbReference>
<evidence type="ECO:0000256" key="7">
    <source>
        <dbReference type="RuleBase" id="RU004296"/>
    </source>
</evidence>
<dbReference type="Pfam" id="PF00089">
    <property type="entry name" value="Trypsin"/>
    <property type="match status" value="1"/>
</dbReference>
<dbReference type="Proteomes" id="UP000485058">
    <property type="component" value="Unassembled WGS sequence"/>
</dbReference>
<dbReference type="GO" id="GO:0004252">
    <property type="term" value="F:serine-type endopeptidase activity"/>
    <property type="evidence" value="ECO:0007669"/>
    <property type="project" value="InterPro"/>
</dbReference>
<comment type="similarity">
    <text evidence="1">Belongs to the peptidase S1 family.</text>
</comment>
<dbReference type="PRINTS" id="PR00839">
    <property type="entry name" value="V8PROTEASE"/>
</dbReference>
<dbReference type="InterPro" id="IPR001254">
    <property type="entry name" value="Trypsin_dom"/>
</dbReference>
<comment type="caution">
    <text evidence="9">The sequence shown here is derived from an EMBL/GenBank/DDBJ whole genome shotgun (WGS) entry which is preliminary data.</text>
</comment>
<protein>
    <recommendedName>
        <fullName evidence="7">Serine protease</fullName>
        <ecNumber evidence="7">3.4.21.-</ecNumber>
    </recommendedName>
</protein>
<evidence type="ECO:0000259" key="8">
    <source>
        <dbReference type="Pfam" id="PF00089"/>
    </source>
</evidence>
<dbReference type="Gene3D" id="2.40.10.10">
    <property type="entry name" value="Trypsin-like serine proteases"/>
    <property type="match status" value="2"/>
</dbReference>
<dbReference type="InterPro" id="IPR018114">
    <property type="entry name" value="TRYPSIN_HIS"/>
</dbReference>
<name>A0A699ZDZ0_HAELA</name>
<dbReference type="InterPro" id="IPR009003">
    <property type="entry name" value="Peptidase_S1_PA"/>
</dbReference>
<dbReference type="PANTHER" id="PTHR15462">
    <property type="entry name" value="SERINE PROTEASE"/>
    <property type="match status" value="1"/>
</dbReference>
<evidence type="ECO:0000256" key="5">
    <source>
        <dbReference type="ARBA" id="ARBA00022801"/>
    </source>
</evidence>
<gene>
    <name evidence="9" type="ORF">HaLaN_09672</name>
</gene>
<reference evidence="9 10" key="1">
    <citation type="submission" date="2020-02" db="EMBL/GenBank/DDBJ databases">
        <title>Draft genome sequence of Haematococcus lacustris strain NIES-144.</title>
        <authorList>
            <person name="Morimoto D."/>
            <person name="Nakagawa S."/>
            <person name="Yoshida T."/>
            <person name="Sawayama S."/>
        </authorList>
    </citation>
    <scope>NUCLEOTIDE SEQUENCE [LARGE SCALE GENOMIC DNA]</scope>
    <source>
        <strain evidence="9 10">NIES-144</strain>
    </source>
</reference>
<keyword evidence="5 7" id="KW-0378">Hydrolase</keyword>
<dbReference type="InterPro" id="IPR043504">
    <property type="entry name" value="Peptidase_S1_PA_chymotrypsin"/>
</dbReference>